<gene>
    <name evidence="1" type="ORF">L3Q82_005724</name>
</gene>
<protein>
    <submittedName>
        <fullName evidence="1">Uncharacterized protein</fullName>
    </submittedName>
</protein>
<evidence type="ECO:0000313" key="1">
    <source>
        <dbReference type="EMBL" id="KAI3351166.1"/>
    </source>
</evidence>
<dbReference type="Proteomes" id="UP000831701">
    <property type="component" value="Chromosome 24"/>
</dbReference>
<sequence length="584" mass="61904">MIVTIQHGHQRVRQPGVRRRGVPAGAAGAPGGAEGCCCREAEADGGKVAQEDSSGQLIEAGCKPQLSPATDSETGVQAEEQGGGSGFVPPEGGYGWLVVFAATWCNGSIFGIQNSFGILHMMLAKEHADPEDKTSQFKVGEYQTTRQLVGTTTGGGGEFKAWVGALAMGMIFFCSPVVSMFTDRFGCRKTAVSGATLAFIGLLSTSFANSLILRYFTYGILFGCGSSFAFQPSLVILGHYFRQRLGLANGVVTAGASLFSMGLPVFLNKVVEPLGLSRTFQILSLFMLVQALLALLFKPLLPAGGGMGPPGRGHGPANAQTQPGTTAQGSSKWSRFLSGVRKYFNLRVFHILTYRVWAFGVATAVLGYFVPYIHLMNFVKEQFKDTQKEWVLLVCIGASSGVGRLAFGKIGDLIPGLLKIYMQVVSFMALGLMSIMIPQCSVFEGLVVVCMFLGLCDGCFLTMMAPIAFELVGPMQASQAIGYLLGLMALPMTAGPPIAGLLHDYFGNYTVAFSLAGVPPIVGGVVLFFVPLIHRRLQQGQGAASPEETSTTAHMLPSAPPAEAPKSCSNGDILPGYTDVETHI</sequence>
<name>A0ACB8V6J4_9TELE</name>
<evidence type="ECO:0000313" key="2">
    <source>
        <dbReference type="Proteomes" id="UP000831701"/>
    </source>
</evidence>
<comment type="caution">
    <text evidence="1">The sequence shown here is derived from an EMBL/GenBank/DDBJ whole genome shotgun (WGS) entry which is preliminary data.</text>
</comment>
<proteinExistence type="predicted"/>
<keyword evidence="2" id="KW-1185">Reference proteome</keyword>
<accession>A0ACB8V6J4</accession>
<reference evidence="1" key="1">
    <citation type="submission" date="2022-04" db="EMBL/GenBank/DDBJ databases">
        <title>Jade perch genome.</title>
        <authorList>
            <person name="Chao B."/>
        </authorList>
    </citation>
    <scope>NUCLEOTIDE SEQUENCE</scope>
    <source>
        <strain evidence="1">CB-2022</strain>
    </source>
</reference>
<organism evidence="1 2">
    <name type="scientific">Scortum barcoo</name>
    <name type="common">barcoo grunter</name>
    <dbReference type="NCBI Taxonomy" id="214431"/>
    <lineage>
        <taxon>Eukaryota</taxon>
        <taxon>Metazoa</taxon>
        <taxon>Chordata</taxon>
        <taxon>Craniata</taxon>
        <taxon>Vertebrata</taxon>
        <taxon>Euteleostomi</taxon>
        <taxon>Actinopterygii</taxon>
        <taxon>Neopterygii</taxon>
        <taxon>Teleostei</taxon>
        <taxon>Neoteleostei</taxon>
        <taxon>Acanthomorphata</taxon>
        <taxon>Eupercaria</taxon>
        <taxon>Centrarchiformes</taxon>
        <taxon>Terapontoidei</taxon>
        <taxon>Terapontidae</taxon>
        <taxon>Scortum</taxon>
    </lineage>
</organism>
<dbReference type="EMBL" id="CM041554">
    <property type="protein sequence ID" value="KAI3351166.1"/>
    <property type="molecule type" value="Genomic_DNA"/>
</dbReference>